<name>A0A1I2ZC36_9GAMM</name>
<dbReference type="Proteomes" id="UP000199040">
    <property type="component" value="Unassembled WGS sequence"/>
</dbReference>
<gene>
    <name evidence="1" type="ORF">SAMN04487959_10328</name>
</gene>
<reference evidence="1 2" key="1">
    <citation type="submission" date="2016-10" db="EMBL/GenBank/DDBJ databases">
        <authorList>
            <person name="de Groot N.N."/>
        </authorList>
    </citation>
    <scope>NUCLEOTIDE SEQUENCE [LARGE SCALE GENOMIC DNA]</scope>
    <source>
        <strain evidence="1 2">CGMCC 1.6848</strain>
    </source>
</reference>
<dbReference type="InterPro" id="IPR010344">
    <property type="entry name" value="YbjH"/>
</dbReference>
<protein>
    <submittedName>
        <fullName evidence="1">Exopolysaccharide biosynthesis protein YbjH</fullName>
    </submittedName>
</protein>
<accession>A0A1I2ZC36</accession>
<proteinExistence type="predicted"/>
<evidence type="ECO:0000313" key="1">
    <source>
        <dbReference type="EMBL" id="SFH35260.1"/>
    </source>
</evidence>
<dbReference type="RefSeq" id="WP_092843772.1">
    <property type="nucleotide sequence ID" value="NZ_FOPY01000003.1"/>
</dbReference>
<sequence length="702" mass="78467">MTHVTASPSSLAPLTVAVLVGLYPSLARAELGQAQSDFGGVGLMQTPTARMAPLGEFSFTYGRVEPYTRYNISVQPLDWFEVGFRYTEIDNRFYGPSIAGDRDYLDKGIDFKLGVWDESRYLPQVALGFRDFGGTGLFSGEYLVASKRWYDLDFSLGVGTGYLGAGGDIDNPLGWVDDRFDTRGPGAQSIDDTGDFSLSSLFSGPIGFFGGVEYQTPWDPLTLQLEYDGNDYQSEPLNNRFEQDSSFNLGARYRLNDNLKLNLGWERGNTLMAGMTLSANLAGLSQIKRDPQPVPLQAPATDMPKDWRPVVAQLGSNAGTQVKRIRRDGDTLIVDARPTKYRSLAETEARANRILHNATPHDIDTYRYRWYSRGLPVREDVQPRHAYVAAAQDASTEVDYKYSLYSLAATESHQGDTLYEGDPQRFGWRIGPGINQNLGGPDGYLYEIYLRASAEYHTDANGWFSGMLGWTVADNFESFDYIASSDLPRVRTYIGEYLAETDLGLYNLQYTRTAQLDEDWYAMAYGGLLESMYAGVGGEVLYRPFNSHVAYGLDLNWVRQRDFDQRFGLRDYDTWTGHATAYVEPGWEDILAQVSVGRYLAGDIGATFDVSREFENGARIGAWATLTDAGDDYGEGSFDKGIYITLPLDAFFTTSSRAYTSVAWKPLTRDGGARLARQYSLYGLTHERDMGRYWDEIGDALE</sequence>
<organism evidence="1 2">
    <name type="scientific">Modicisalibacter xianhensis</name>
    <dbReference type="NCBI Taxonomy" id="442341"/>
    <lineage>
        <taxon>Bacteria</taxon>
        <taxon>Pseudomonadati</taxon>
        <taxon>Pseudomonadota</taxon>
        <taxon>Gammaproteobacteria</taxon>
        <taxon>Oceanospirillales</taxon>
        <taxon>Halomonadaceae</taxon>
        <taxon>Modicisalibacter</taxon>
    </lineage>
</organism>
<evidence type="ECO:0000313" key="2">
    <source>
        <dbReference type="Proteomes" id="UP000199040"/>
    </source>
</evidence>
<keyword evidence="2" id="KW-1185">Reference proteome</keyword>
<dbReference type="STRING" id="442341.SAMN04487959_10328"/>
<dbReference type="AlphaFoldDB" id="A0A1I2ZC36"/>
<dbReference type="Pfam" id="PF06082">
    <property type="entry name" value="YjbH"/>
    <property type="match status" value="1"/>
</dbReference>
<dbReference type="EMBL" id="FOPY01000003">
    <property type="protein sequence ID" value="SFH35260.1"/>
    <property type="molecule type" value="Genomic_DNA"/>
</dbReference>